<protein>
    <submittedName>
        <fullName evidence="1">Uncharacterized protein</fullName>
    </submittedName>
</protein>
<keyword evidence="2" id="KW-1185">Reference proteome</keyword>
<gene>
    <name evidence="1" type="ORF">GCM10010521_43790</name>
</gene>
<dbReference type="EMBL" id="BAAAVM010000064">
    <property type="protein sequence ID" value="GAA3151433.1"/>
    <property type="molecule type" value="Genomic_DNA"/>
</dbReference>
<sequence>MSRLVTLDHGLQSFAVMRVAGGDADEEGQSVRVRQDVHLGTRLAPVHRTRTCVFAPFYSDSGYVVVHETGEAWAPEPMG</sequence>
<evidence type="ECO:0000313" key="2">
    <source>
        <dbReference type="Proteomes" id="UP001500893"/>
    </source>
</evidence>
<name>A0ABP6NL06_9ACTN</name>
<comment type="caution">
    <text evidence="1">The sequence shown here is derived from an EMBL/GenBank/DDBJ whole genome shotgun (WGS) entry which is preliminary data.</text>
</comment>
<dbReference type="Proteomes" id="UP001500893">
    <property type="component" value="Unassembled WGS sequence"/>
</dbReference>
<proteinExistence type="predicted"/>
<accession>A0ABP6NL06</accession>
<organism evidence="1 2">
    <name type="scientific">Streptomyces rameus</name>
    <dbReference type="NCBI Taxonomy" id="68261"/>
    <lineage>
        <taxon>Bacteria</taxon>
        <taxon>Bacillati</taxon>
        <taxon>Actinomycetota</taxon>
        <taxon>Actinomycetes</taxon>
        <taxon>Kitasatosporales</taxon>
        <taxon>Streptomycetaceae</taxon>
        <taxon>Streptomyces</taxon>
    </lineage>
</organism>
<evidence type="ECO:0000313" key="1">
    <source>
        <dbReference type="EMBL" id="GAA3151433.1"/>
    </source>
</evidence>
<reference evidence="2" key="1">
    <citation type="journal article" date="2019" name="Int. J. Syst. Evol. Microbiol.">
        <title>The Global Catalogue of Microorganisms (GCM) 10K type strain sequencing project: providing services to taxonomists for standard genome sequencing and annotation.</title>
        <authorList>
            <consortium name="The Broad Institute Genomics Platform"/>
            <consortium name="The Broad Institute Genome Sequencing Center for Infectious Disease"/>
            <person name="Wu L."/>
            <person name="Ma J."/>
        </authorList>
    </citation>
    <scope>NUCLEOTIDE SEQUENCE [LARGE SCALE GENOMIC DNA]</scope>
    <source>
        <strain evidence="2">JCM 11574</strain>
    </source>
</reference>